<dbReference type="InterPro" id="IPR027417">
    <property type="entry name" value="P-loop_NTPase"/>
</dbReference>
<keyword evidence="5" id="KW-0997">Cell inner membrane</keyword>
<evidence type="ECO:0000256" key="3">
    <source>
        <dbReference type="ARBA" id="ARBA00022448"/>
    </source>
</evidence>
<dbReference type="RefSeq" id="WP_022629743.1">
    <property type="nucleotide sequence ID" value="NZ_ATAE01000056.1"/>
</dbReference>
<comment type="subcellular location">
    <subcellularLocation>
        <location evidence="1">Cell membrane</location>
        <topology evidence="1">Peripheral membrane protein</topology>
    </subcellularLocation>
</comment>
<evidence type="ECO:0000256" key="2">
    <source>
        <dbReference type="ARBA" id="ARBA00005417"/>
    </source>
</evidence>
<evidence type="ECO:0000256" key="4">
    <source>
        <dbReference type="ARBA" id="ARBA00022475"/>
    </source>
</evidence>
<dbReference type="PROSITE" id="PS00211">
    <property type="entry name" value="ABC_TRANSPORTER_1"/>
    <property type="match status" value="1"/>
</dbReference>
<protein>
    <recommendedName>
        <fullName evidence="10">ABC transporter domain-containing protein</fullName>
    </recommendedName>
</protein>
<keyword evidence="9" id="KW-0472">Membrane</keyword>
<dbReference type="Pfam" id="PF00005">
    <property type="entry name" value="ABC_tran"/>
    <property type="match status" value="1"/>
</dbReference>
<dbReference type="InterPro" id="IPR017871">
    <property type="entry name" value="ABC_transporter-like_CS"/>
</dbReference>
<proteinExistence type="inferred from homology"/>
<accession>U6SI96</accession>
<dbReference type="GO" id="GO:0005886">
    <property type="term" value="C:plasma membrane"/>
    <property type="evidence" value="ECO:0007669"/>
    <property type="project" value="UniProtKB-SubCell"/>
</dbReference>
<dbReference type="SMART" id="SM00382">
    <property type="entry name" value="AAA"/>
    <property type="match status" value="1"/>
</dbReference>
<dbReference type="EMBL" id="ATAE01000056">
    <property type="protein sequence ID" value="ERN51429.1"/>
    <property type="molecule type" value="Genomic_DNA"/>
</dbReference>
<dbReference type="GO" id="GO:0016887">
    <property type="term" value="F:ATP hydrolysis activity"/>
    <property type="evidence" value="ECO:0007669"/>
    <property type="project" value="InterPro"/>
</dbReference>
<gene>
    <name evidence="11" type="ORF">A33I_01775</name>
</gene>
<evidence type="ECO:0000313" key="11">
    <source>
        <dbReference type="EMBL" id="ERN51429.1"/>
    </source>
</evidence>
<keyword evidence="4" id="KW-1003">Cell membrane</keyword>
<sequence length="246" mass="28079">MSLLRVEHLEISISQPSGFQPLIQDVSFQINKGEMVALVGQSGCGKSLTAQAIVGLLEKSLAITSGNILYKGENIVNYDKVRFMRLRRQEISLLIQESLNGLNPIRPIKKQMEEMIKQNRKCSKTERSSQIKFLLEEVGFSKPDQILRAYPFELSGGMRQRVMLAMILSLKPTVLILDEPTTALDVVNRNRVMRLFKHLQRALSMTILLISHDQNNIMTYSDRIITFEGKRGMYDFTRVASNYKKV</sequence>
<feature type="domain" description="ABC transporter" evidence="10">
    <location>
        <begin position="4"/>
        <end position="246"/>
    </location>
</feature>
<dbReference type="SUPFAM" id="SSF52540">
    <property type="entry name" value="P-loop containing nucleoside triphosphate hydrolases"/>
    <property type="match status" value="1"/>
</dbReference>
<comment type="caution">
    <text evidence="11">The sequence shown here is derived from an EMBL/GenBank/DDBJ whole genome shotgun (WGS) entry which is preliminary data.</text>
</comment>
<organism evidence="11 12">
    <name type="scientific">Alkalihalophilus marmarensis DSM 21297</name>
    <dbReference type="NCBI Taxonomy" id="1188261"/>
    <lineage>
        <taxon>Bacteria</taxon>
        <taxon>Bacillati</taxon>
        <taxon>Bacillota</taxon>
        <taxon>Bacilli</taxon>
        <taxon>Bacillales</taxon>
        <taxon>Bacillaceae</taxon>
        <taxon>Alkalihalophilus</taxon>
    </lineage>
</organism>
<dbReference type="CDD" id="cd03257">
    <property type="entry name" value="ABC_NikE_OppD_transporters"/>
    <property type="match status" value="1"/>
</dbReference>
<evidence type="ECO:0000256" key="8">
    <source>
        <dbReference type="ARBA" id="ARBA00022967"/>
    </source>
</evidence>
<dbReference type="GO" id="GO:0005524">
    <property type="term" value="F:ATP binding"/>
    <property type="evidence" value="ECO:0007669"/>
    <property type="project" value="UniProtKB-KW"/>
</dbReference>
<keyword evidence="12" id="KW-1185">Reference proteome</keyword>
<evidence type="ECO:0000256" key="1">
    <source>
        <dbReference type="ARBA" id="ARBA00004202"/>
    </source>
</evidence>
<dbReference type="PANTHER" id="PTHR43297:SF14">
    <property type="entry name" value="ATPASE AAA-TYPE CORE DOMAIN-CONTAINING PROTEIN"/>
    <property type="match status" value="1"/>
</dbReference>
<comment type="similarity">
    <text evidence="2">Belongs to the ABC transporter superfamily.</text>
</comment>
<keyword evidence="3" id="KW-0813">Transport</keyword>
<dbReference type="Proteomes" id="UP000017170">
    <property type="component" value="Unassembled WGS sequence"/>
</dbReference>
<dbReference type="InterPro" id="IPR003439">
    <property type="entry name" value="ABC_transporter-like_ATP-bd"/>
</dbReference>
<evidence type="ECO:0000256" key="7">
    <source>
        <dbReference type="ARBA" id="ARBA00022840"/>
    </source>
</evidence>
<evidence type="ECO:0000259" key="10">
    <source>
        <dbReference type="PROSITE" id="PS50893"/>
    </source>
</evidence>
<keyword evidence="8" id="KW-1278">Translocase</keyword>
<dbReference type="PANTHER" id="PTHR43297">
    <property type="entry name" value="OLIGOPEPTIDE TRANSPORT ATP-BINDING PROTEIN APPD"/>
    <property type="match status" value="1"/>
</dbReference>
<dbReference type="AlphaFoldDB" id="U6SI96"/>
<dbReference type="PROSITE" id="PS50893">
    <property type="entry name" value="ABC_TRANSPORTER_2"/>
    <property type="match status" value="1"/>
</dbReference>
<name>U6SI96_9BACI</name>
<dbReference type="InterPro" id="IPR050388">
    <property type="entry name" value="ABC_Ni/Peptide_Import"/>
</dbReference>
<evidence type="ECO:0000256" key="5">
    <source>
        <dbReference type="ARBA" id="ARBA00022519"/>
    </source>
</evidence>
<evidence type="ECO:0000313" key="12">
    <source>
        <dbReference type="Proteomes" id="UP000017170"/>
    </source>
</evidence>
<evidence type="ECO:0000256" key="6">
    <source>
        <dbReference type="ARBA" id="ARBA00022741"/>
    </source>
</evidence>
<evidence type="ECO:0000256" key="9">
    <source>
        <dbReference type="ARBA" id="ARBA00023136"/>
    </source>
</evidence>
<dbReference type="Gene3D" id="3.40.50.300">
    <property type="entry name" value="P-loop containing nucleotide triphosphate hydrolases"/>
    <property type="match status" value="1"/>
</dbReference>
<dbReference type="InterPro" id="IPR003593">
    <property type="entry name" value="AAA+_ATPase"/>
</dbReference>
<keyword evidence="6" id="KW-0547">Nucleotide-binding</keyword>
<dbReference type="PATRIC" id="fig|1188261.3.peg.3745"/>
<keyword evidence="7" id="KW-0067">ATP-binding</keyword>
<reference evidence="11 12" key="1">
    <citation type="journal article" date="2013" name="Genome Announc.">
        <title>Genome Sequence of the Extreme Obligate Alkaliphile Bacillus marmarensis Strain DSM 21297.</title>
        <authorList>
            <person name="Wernick D.G."/>
            <person name="Choi K.Y."/>
            <person name="Tat C.A."/>
            <person name="Lafontaine Rivera J.G."/>
            <person name="Liao J.C."/>
        </authorList>
    </citation>
    <scope>NUCLEOTIDE SEQUENCE [LARGE SCALE GENOMIC DNA]</scope>
    <source>
        <strain evidence="11 12">DSM 21297</strain>
    </source>
</reference>